<dbReference type="InterPro" id="IPR016181">
    <property type="entry name" value="Acyl_CoA_acyltransferase"/>
</dbReference>
<dbReference type="Proteomes" id="UP000515180">
    <property type="component" value="Unplaced"/>
</dbReference>
<dbReference type="InterPro" id="IPR053225">
    <property type="entry name" value="Acyl-CoA_N-acyltransferase"/>
</dbReference>
<dbReference type="Pfam" id="PF08445">
    <property type="entry name" value="FR47"/>
    <property type="match status" value="1"/>
</dbReference>
<organism evidence="2 3">
    <name type="scientific">Bombus impatiens</name>
    <name type="common">Bumblebee</name>
    <dbReference type="NCBI Taxonomy" id="132113"/>
    <lineage>
        <taxon>Eukaryota</taxon>
        <taxon>Metazoa</taxon>
        <taxon>Ecdysozoa</taxon>
        <taxon>Arthropoda</taxon>
        <taxon>Hexapoda</taxon>
        <taxon>Insecta</taxon>
        <taxon>Pterygota</taxon>
        <taxon>Neoptera</taxon>
        <taxon>Endopterygota</taxon>
        <taxon>Hymenoptera</taxon>
        <taxon>Apocrita</taxon>
        <taxon>Aculeata</taxon>
        <taxon>Apoidea</taxon>
        <taxon>Anthophila</taxon>
        <taxon>Apidae</taxon>
        <taxon>Bombus</taxon>
        <taxon>Pyrobombus</taxon>
    </lineage>
</organism>
<dbReference type="GeneID" id="105681032"/>
<dbReference type="RefSeq" id="XP_033177506.1">
    <property type="nucleotide sequence ID" value="XM_033321615.1"/>
</dbReference>
<evidence type="ECO:0000313" key="3">
    <source>
        <dbReference type="RefSeq" id="XP_033177506.1"/>
    </source>
</evidence>
<sequence length="315" mass="36609">MHRVKRDGVPECQTPISYQDILQPLPFEKWSLIKKKVEHNWPHFAYYYYWIENAIVWKKKNPNISIQIYCPYGDDEQGTFLGISNFSEYNVLIFTLHPNSDIINKVLTETKVIDYNQQVNFVTVHECFISSVLTALENLKHLRNVETNLVLSFNYYFKPAEECIKTKTWIPNECYIKPLNKSNIPLIHSVWPHRDVENPQLSLKYLSTLVEMNGGIGLYLKEDDSLVSWCMQNDWHGLSIVQTVEEHRGKGYAKIVVNMLSKKFAEQGISTVLFIVKGNTTSENMFKKLGWKVVAPLVFIMLKRQVANPDSDTQN</sequence>
<proteinExistence type="predicted"/>
<reference evidence="3" key="1">
    <citation type="submission" date="2025-08" db="UniProtKB">
        <authorList>
            <consortium name="RefSeq"/>
        </authorList>
    </citation>
    <scope>IDENTIFICATION</scope>
</reference>
<dbReference type="Pfam" id="PF18713">
    <property type="entry name" value="DUF5645"/>
    <property type="match status" value="1"/>
</dbReference>
<protein>
    <submittedName>
        <fullName evidence="3">Uncharacterized protein LOC105681032</fullName>
    </submittedName>
</protein>
<evidence type="ECO:0000259" key="1">
    <source>
        <dbReference type="PROSITE" id="PS51186"/>
    </source>
</evidence>
<evidence type="ECO:0000313" key="2">
    <source>
        <dbReference type="Proteomes" id="UP000515180"/>
    </source>
</evidence>
<feature type="domain" description="N-acetyltransferase" evidence="1">
    <location>
        <begin position="174"/>
        <end position="315"/>
    </location>
</feature>
<gene>
    <name evidence="3" type="primary">LOC105681032</name>
</gene>
<dbReference type="AlphaFoldDB" id="A0A6P8LVZ7"/>
<dbReference type="InterPro" id="IPR013653">
    <property type="entry name" value="GCN5-like_dom"/>
</dbReference>
<dbReference type="GO" id="GO:0016747">
    <property type="term" value="F:acyltransferase activity, transferring groups other than amino-acyl groups"/>
    <property type="evidence" value="ECO:0007669"/>
    <property type="project" value="InterPro"/>
</dbReference>
<dbReference type="PROSITE" id="PS51186">
    <property type="entry name" value="GNAT"/>
    <property type="match status" value="1"/>
</dbReference>
<keyword evidence="2" id="KW-1185">Reference proteome</keyword>
<name>A0A6P8LVZ7_BOMIM</name>
<dbReference type="OrthoDB" id="61870at2759"/>
<dbReference type="PANTHER" id="PTHR20958">
    <property type="entry name" value="GLYCINE N-ACYLTRANSFERASE-LIKE PROTEIN"/>
    <property type="match status" value="1"/>
</dbReference>
<dbReference type="InterPro" id="IPR000182">
    <property type="entry name" value="GNAT_dom"/>
</dbReference>
<dbReference type="InterPro" id="IPR041506">
    <property type="entry name" value="DUF5645"/>
</dbReference>
<accession>A0A6P8LVZ7</accession>
<dbReference type="PANTHER" id="PTHR20958:SF6">
    <property type="entry name" value="GLYCINE N-ACYLTRANSFERASE-LIKE PROTEIN"/>
    <property type="match status" value="1"/>
</dbReference>
<dbReference type="Gene3D" id="3.40.630.30">
    <property type="match status" value="2"/>
</dbReference>
<dbReference type="SUPFAM" id="SSF55729">
    <property type="entry name" value="Acyl-CoA N-acyltransferases (Nat)"/>
    <property type="match status" value="1"/>
</dbReference>